<dbReference type="GO" id="GO:0016020">
    <property type="term" value="C:membrane"/>
    <property type="evidence" value="ECO:0007669"/>
    <property type="project" value="UniProtKB-SubCell"/>
</dbReference>
<keyword evidence="4 12" id="KW-0812">Transmembrane</keyword>
<dbReference type="RefSeq" id="WP_007140295.1">
    <property type="nucleotide sequence ID" value="NZ_AOLZ01000013.1"/>
</dbReference>
<organism evidence="14 15">
    <name type="scientific">Natronobacterium lacisalsi AJ5</name>
    <dbReference type="NCBI Taxonomy" id="358396"/>
    <lineage>
        <taxon>Archaea</taxon>
        <taxon>Methanobacteriati</taxon>
        <taxon>Methanobacteriota</taxon>
        <taxon>Stenosarchaea group</taxon>
        <taxon>Halobacteria</taxon>
        <taxon>Halobacteriales</taxon>
        <taxon>Natrialbaceae</taxon>
        <taxon>Natronobacterium</taxon>
    </lineage>
</organism>
<dbReference type="Gene3D" id="1.20.1550.10">
    <property type="entry name" value="DsbB-like"/>
    <property type="match status" value="1"/>
</dbReference>
<comment type="similarity">
    <text evidence="2">Belongs to the DsbB family. BdbC subfamily.</text>
</comment>
<evidence type="ECO:0000313" key="13">
    <source>
        <dbReference type="EMBL" id="APW97501.1"/>
    </source>
</evidence>
<gene>
    <name evidence="14" type="ORF">C445_02721</name>
    <name evidence="13" type="ORF">CHINAEXTREME_06825</name>
</gene>
<dbReference type="InterPro" id="IPR003752">
    <property type="entry name" value="DiS_bond_form_DsbB/BdbC"/>
</dbReference>
<sequence>MRRRFLAVTAVVAAVATLGSLYFGEIRGYPPCDLCWYQRICMYPLTVVLGVAALEDRAGTWKTALPLSGVGLLVAAYHVLIQATGSSGTTCGVGGGCGSVYWRGLGVFTIPRLSLVAFVLVTGGLLGVAALERRSA</sequence>
<dbReference type="InterPro" id="IPR012187">
    <property type="entry name" value="Disulphide_bond_form_BdbC"/>
</dbReference>
<evidence type="ECO:0000256" key="1">
    <source>
        <dbReference type="ARBA" id="ARBA00004141"/>
    </source>
</evidence>
<comment type="subcellular location">
    <subcellularLocation>
        <location evidence="1">Membrane</location>
        <topology evidence="1">Multi-pass membrane protein</topology>
    </subcellularLocation>
</comment>
<evidence type="ECO:0000256" key="12">
    <source>
        <dbReference type="SAM" id="Phobius"/>
    </source>
</evidence>
<evidence type="ECO:0000313" key="14">
    <source>
        <dbReference type="EMBL" id="EMA37118.1"/>
    </source>
</evidence>
<feature type="transmembrane region" description="Helical" evidence="12">
    <location>
        <begin position="36"/>
        <end position="54"/>
    </location>
</feature>
<keyword evidence="10" id="KW-0143">Chaperone</keyword>
<keyword evidence="11" id="KW-0676">Redox-active center</keyword>
<dbReference type="GO" id="GO:0006457">
    <property type="term" value="P:protein folding"/>
    <property type="evidence" value="ECO:0007669"/>
    <property type="project" value="InterPro"/>
</dbReference>
<reference evidence="13" key="3">
    <citation type="submission" date="2017-01" db="EMBL/GenBank/DDBJ databases">
        <authorList>
            <person name="Mah S.A."/>
            <person name="Swanson W.J."/>
            <person name="Moy G.W."/>
            <person name="Vacquier V.D."/>
        </authorList>
    </citation>
    <scope>NUCLEOTIDE SEQUENCE</scope>
    <source>
        <strain evidence="13">AJ5</strain>
    </source>
</reference>
<dbReference type="STRING" id="358396.CHINAEXTREME_06825"/>
<reference evidence="14 15" key="2">
    <citation type="journal article" date="2014" name="PLoS Genet.">
        <title>Phylogenetically driven sequencing of extremely halophilic archaea reveals strategies for static and dynamic osmo-response.</title>
        <authorList>
            <person name="Becker E.A."/>
            <person name="Seitzer P.M."/>
            <person name="Tritt A."/>
            <person name="Larsen D."/>
            <person name="Krusor M."/>
            <person name="Yao A.I."/>
            <person name="Wu D."/>
            <person name="Madern D."/>
            <person name="Eisen J.A."/>
            <person name="Darling A.E."/>
            <person name="Facciotti M.T."/>
        </authorList>
    </citation>
    <scope>NUCLEOTIDE SEQUENCE [LARGE SCALE GENOMIC DNA]</scope>
    <source>
        <strain evidence="14 15">AJ5</strain>
    </source>
</reference>
<evidence type="ECO:0000256" key="5">
    <source>
        <dbReference type="ARBA" id="ARBA00022982"/>
    </source>
</evidence>
<evidence type="ECO:0000256" key="9">
    <source>
        <dbReference type="ARBA" id="ARBA00023157"/>
    </source>
</evidence>
<proteinExistence type="inferred from homology"/>
<feature type="transmembrane region" description="Helical" evidence="12">
    <location>
        <begin position="110"/>
        <end position="131"/>
    </location>
</feature>
<evidence type="ECO:0000256" key="3">
    <source>
        <dbReference type="ARBA" id="ARBA00022448"/>
    </source>
</evidence>
<name>M0LVD3_NATLA</name>
<keyword evidence="5" id="KW-0249">Electron transport</keyword>
<dbReference type="PANTHER" id="PTHR43469">
    <property type="entry name" value="DISULFIDE FORMATION PROTEIN-RELATED"/>
    <property type="match status" value="1"/>
</dbReference>
<evidence type="ECO:0000313" key="15">
    <source>
        <dbReference type="Proteomes" id="UP000011555"/>
    </source>
</evidence>
<keyword evidence="9" id="KW-1015">Disulfide bond</keyword>
<feature type="transmembrane region" description="Helical" evidence="12">
    <location>
        <begin position="61"/>
        <end position="80"/>
    </location>
</feature>
<evidence type="ECO:0000256" key="2">
    <source>
        <dbReference type="ARBA" id="ARBA00007602"/>
    </source>
</evidence>
<dbReference type="GO" id="GO:0015035">
    <property type="term" value="F:protein-disulfide reductase activity"/>
    <property type="evidence" value="ECO:0007669"/>
    <property type="project" value="InterPro"/>
</dbReference>
<dbReference type="PANTHER" id="PTHR43469:SF1">
    <property type="entry name" value="SPBETA PROPHAGE-DERIVED DISULFIDE BOND FORMATION PROTEIN B"/>
    <property type="match status" value="1"/>
</dbReference>
<evidence type="ECO:0000313" key="16">
    <source>
        <dbReference type="Proteomes" id="UP000186547"/>
    </source>
</evidence>
<evidence type="ECO:0000256" key="6">
    <source>
        <dbReference type="ARBA" id="ARBA00022989"/>
    </source>
</evidence>
<reference evidence="13 16" key="1">
    <citation type="journal article" date="2011" name="J. Bacteriol.">
        <title>Genome sequence of Halobiforma lacisalsi AJ5, an extremely halophilic archaeon which harbors a bop gene.</title>
        <authorList>
            <person name="Jiang X."/>
            <person name="Wang S."/>
            <person name="Cheng H."/>
            <person name="Huo Y."/>
            <person name="Zhang X."/>
            <person name="Zhu X."/>
            <person name="Han X."/>
            <person name="Ni P."/>
            <person name="Wu M."/>
        </authorList>
    </citation>
    <scope>NUCLEOTIDE SEQUENCE [LARGE SCALE GENOMIC DNA]</scope>
    <source>
        <strain evidence="13 16">AJ5</strain>
    </source>
</reference>
<dbReference type="EMBL" id="CP019285">
    <property type="protein sequence ID" value="APW97501.1"/>
    <property type="molecule type" value="Genomic_DNA"/>
</dbReference>
<keyword evidence="6 12" id="KW-1133">Transmembrane helix</keyword>
<evidence type="ECO:0000256" key="11">
    <source>
        <dbReference type="ARBA" id="ARBA00023284"/>
    </source>
</evidence>
<keyword evidence="7" id="KW-0560">Oxidoreductase</keyword>
<dbReference type="EMBL" id="AOLZ01000013">
    <property type="protein sequence ID" value="EMA37118.1"/>
    <property type="molecule type" value="Genomic_DNA"/>
</dbReference>
<dbReference type="AlphaFoldDB" id="M0LVD3"/>
<dbReference type="InterPro" id="IPR023380">
    <property type="entry name" value="DsbB-like_sf"/>
</dbReference>
<accession>M0LVD3</accession>
<protein>
    <submittedName>
        <fullName evidence="13 14">Disulfide bond formation protein</fullName>
    </submittedName>
</protein>
<dbReference type="Proteomes" id="UP000011555">
    <property type="component" value="Unassembled WGS sequence"/>
</dbReference>
<evidence type="ECO:0000256" key="4">
    <source>
        <dbReference type="ARBA" id="ARBA00022692"/>
    </source>
</evidence>
<dbReference type="Proteomes" id="UP000186547">
    <property type="component" value="Chromosome"/>
</dbReference>
<dbReference type="Pfam" id="PF02600">
    <property type="entry name" value="DsbB"/>
    <property type="match status" value="1"/>
</dbReference>
<evidence type="ECO:0000256" key="10">
    <source>
        <dbReference type="ARBA" id="ARBA00023186"/>
    </source>
</evidence>
<keyword evidence="8 12" id="KW-0472">Membrane</keyword>
<dbReference type="KEGG" id="hlc:CHINAEXTREME06825"/>
<keyword evidence="15" id="KW-1185">Reference proteome</keyword>
<dbReference type="SUPFAM" id="SSF158442">
    <property type="entry name" value="DsbB-like"/>
    <property type="match status" value="1"/>
</dbReference>
<dbReference type="PIRSF" id="PIRSF036659">
    <property type="entry name" value="BdbC"/>
    <property type="match status" value="1"/>
</dbReference>
<dbReference type="GeneID" id="30920823"/>
<evidence type="ECO:0000256" key="8">
    <source>
        <dbReference type="ARBA" id="ARBA00023136"/>
    </source>
</evidence>
<keyword evidence="3" id="KW-0813">Transport</keyword>
<dbReference type="eggNOG" id="arCOG06168">
    <property type="taxonomic scope" value="Archaea"/>
</dbReference>
<evidence type="ECO:0000256" key="7">
    <source>
        <dbReference type="ARBA" id="ARBA00023002"/>
    </source>
</evidence>